<dbReference type="PANTHER" id="PTHR47234:SF2">
    <property type="entry name" value="TONB-DEPENDENT RECEPTOR"/>
    <property type="match status" value="1"/>
</dbReference>
<evidence type="ECO:0000259" key="12">
    <source>
        <dbReference type="Pfam" id="PF07715"/>
    </source>
</evidence>
<dbReference type="KEGG" id="lpy:FIV34_08285"/>
<sequence>MLRFLHIPPPHSPSPTPLRLRRLTMKTHAHMALRRHGLAMSIAAALACACGTSAAQNAPPPPAPATQPQAPPADTGQKGTTELAAITVTGSALPRIDVETPSPVTTITADQIQKSGLTTVSDVIRAVSADNSGSIPPAFTGGFAAGSSGVALRGLTVNSTLVLINGRRAANYPLADDGQRSFVDLNTIPSNAIERIEVLKDGASSLYGADAIAGVVNIILRPGYQGTEFSADVGTSQHGGGATRRATVLFGGGDLRKDGWNAYFSAEYQKDDRIKVGDRGYPYNTNDLTRSGGNNLIGGQPSQNSGSPYGTVTPGTLGTPGDVTTGIADPGAVAQPLSACGAGSTLVTNDPNNPGSYCAFNRTRYFDISPEMERQGIYGRFSLKISDTSQAYIDASYYQVRTQFRGPPPQIQASTPNNTNAIALPATLPDGSINPNNPFAADGKAALINYTFPGIPGGGDNKNHNMRITGGMTGSWGDWSYDTALVFNHESLDISTPGLLNYNALVAAVTNGTYNFLNSSANSPELLRALGPTLQKTSTSDLQSFDFRVTRPLMDLPGGSLGLATGLDVRHEEQNDPDLNPDLAAQGLGIAHTKGHRTVSGAYVELDAPFLESLEVDVSGRYDHYSDFGKNFSPKIGIKWKPIEQLAFRGTFSKGFRAPSFAENGSSESEGFATYTPPPEFQALHNNSGYVQPYPLAFLTAANPKVKPERSKSYTFGILFQPTQDLSASIDYYRIKKTGVIGQQSPAAVLDAYYNGQPLPPASSIVADVPDPAAPNALPRPLVVDAPYVNQNALETKGIDLDLKGGFNFNESTRFTSEINLTRIITWVLTLEDGTKLQFVGTHGPYGLSSGAGTPRYRGSWANSLQIGKLNITGTVYYTSGLKLTAPDVAPGCQSTNTTTGDNFPLSCRMSSFTEVDFTGRYDLTEKVAITGSIMNAFDRKAPLDPLNYAAFNYNPTYSQSGAVGRFFTVGVRVKL</sequence>
<dbReference type="CDD" id="cd01347">
    <property type="entry name" value="ligand_gated_channel"/>
    <property type="match status" value="1"/>
</dbReference>
<evidence type="ECO:0000256" key="1">
    <source>
        <dbReference type="ARBA" id="ARBA00004571"/>
    </source>
</evidence>
<evidence type="ECO:0000256" key="7">
    <source>
        <dbReference type="ARBA" id="ARBA00023237"/>
    </source>
</evidence>
<dbReference type="AlphaFoldDB" id="A0A4Y5Z4J1"/>
<evidence type="ECO:0000256" key="9">
    <source>
        <dbReference type="RuleBase" id="RU003357"/>
    </source>
</evidence>
<keyword evidence="14" id="KW-1185">Reference proteome</keyword>
<dbReference type="PANTHER" id="PTHR47234">
    <property type="match status" value="1"/>
</dbReference>
<dbReference type="EMBL" id="CP041046">
    <property type="protein sequence ID" value="QDE39198.1"/>
    <property type="molecule type" value="Genomic_DNA"/>
</dbReference>
<feature type="region of interest" description="Disordered" evidence="10">
    <location>
        <begin position="289"/>
        <end position="309"/>
    </location>
</feature>
<comment type="subcellular location">
    <subcellularLocation>
        <location evidence="1 8">Cell outer membrane</location>
        <topology evidence="1 8">Multi-pass membrane protein</topology>
    </subcellularLocation>
</comment>
<dbReference type="GO" id="GO:0009279">
    <property type="term" value="C:cell outer membrane"/>
    <property type="evidence" value="ECO:0007669"/>
    <property type="project" value="UniProtKB-SubCell"/>
</dbReference>
<feature type="region of interest" description="Disordered" evidence="10">
    <location>
        <begin position="53"/>
        <end position="77"/>
    </location>
</feature>
<evidence type="ECO:0000256" key="4">
    <source>
        <dbReference type="ARBA" id="ARBA00022692"/>
    </source>
</evidence>
<dbReference type="Gene3D" id="2.170.130.10">
    <property type="entry name" value="TonB-dependent receptor, plug domain"/>
    <property type="match status" value="1"/>
</dbReference>
<dbReference type="InterPro" id="IPR036942">
    <property type="entry name" value="Beta-barrel_TonB_sf"/>
</dbReference>
<proteinExistence type="inferred from homology"/>
<organism evidence="13 14">
    <name type="scientific">Luteibacter pinisoli</name>
    <dbReference type="NCBI Taxonomy" id="2589080"/>
    <lineage>
        <taxon>Bacteria</taxon>
        <taxon>Pseudomonadati</taxon>
        <taxon>Pseudomonadota</taxon>
        <taxon>Gammaproteobacteria</taxon>
        <taxon>Lysobacterales</taxon>
        <taxon>Rhodanobacteraceae</taxon>
        <taxon>Luteibacter</taxon>
    </lineage>
</organism>
<dbReference type="SUPFAM" id="SSF56935">
    <property type="entry name" value="Porins"/>
    <property type="match status" value="1"/>
</dbReference>
<dbReference type="InterPro" id="IPR039426">
    <property type="entry name" value="TonB-dep_rcpt-like"/>
</dbReference>
<evidence type="ECO:0000259" key="11">
    <source>
        <dbReference type="Pfam" id="PF00593"/>
    </source>
</evidence>
<feature type="domain" description="TonB-dependent receptor-like beta-barrel" evidence="11">
    <location>
        <begin position="443"/>
        <end position="936"/>
    </location>
</feature>
<keyword evidence="5 9" id="KW-0798">TonB box</keyword>
<keyword evidence="4 8" id="KW-0812">Transmembrane</keyword>
<evidence type="ECO:0000256" key="5">
    <source>
        <dbReference type="ARBA" id="ARBA00023077"/>
    </source>
</evidence>
<keyword evidence="6 8" id="KW-0472">Membrane</keyword>
<reference evidence="13 14" key="1">
    <citation type="submission" date="2019-06" db="EMBL/GenBank/DDBJ databases">
        <title>A complete genome sequence for Luteibacter pinisoli MAH-14.</title>
        <authorList>
            <person name="Baltrus D.A."/>
        </authorList>
    </citation>
    <scope>NUCLEOTIDE SEQUENCE [LARGE SCALE GENOMIC DNA]</scope>
    <source>
        <strain evidence="13 14">MAH-14</strain>
    </source>
</reference>
<evidence type="ECO:0000256" key="8">
    <source>
        <dbReference type="PROSITE-ProRule" id="PRU01360"/>
    </source>
</evidence>
<evidence type="ECO:0000313" key="14">
    <source>
        <dbReference type="Proteomes" id="UP000316093"/>
    </source>
</evidence>
<keyword evidence="13" id="KW-0675">Receptor</keyword>
<gene>
    <name evidence="13" type="ORF">FIV34_08285</name>
</gene>
<dbReference type="OrthoDB" id="6276154at2"/>
<dbReference type="InterPro" id="IPR000531">
    <property type="entry name" value="Beta-barrel_TonB"/>
</dbReference>
<keyword evidence="3 8" id="KW-1134">Transmembrane beta strand</keyword>
<comment type="similarity">
    <text evidence="8 9">Belongs to the TonB-dependent receptor family.</text>
</comment>
<evidence type="ECO:0000256" key="6">
    <source>
        <dbReference type="ARBA" id="ARBA00023136"/>
    </source>
</evidence>
<dbReference type="Proteomes" id="UP000316093">
    <property type="component" value="Chromosome"/>
</dbReference>
<dbReference type="Gene3D" id="2.40.170.20">
    <property type="entry name" value="TonB-dependent receptor, beta-barrel domain"/>
    <property type="match status" value="1"/>
</dbReference>
<accession>A0A4Y5Z4J1</accession>
<protein>
    <submittedName>
        <fullName evidence="13">TonB-dependent receptor</fullName>
    </submittedName>
</protein>
<evidence type="ECO:0000256" key="10">
    <source>
        <dbReference type="SAM" id="MobiDB-lite"/>
    </source>
</evidence>
<dbReference type="Pfam" id="PF07715">
    <property type="entry name" value="Plug"/>
    <property type="match status" value="1"/>
</dbReference>
<name>A0A4Y5Z4J1_9GAMM</name>
<evidence type="ECO:0000313" key="13">
    <source>
        <dbReference type="EMBL" id="QDE39198.1"/>
    </source>
</evidence>
<dbReference type="InterPro" id="IPR037066">
    <property type="entry name" value="Plug_dom_sf"/>
</dbReference>
<dbReference type="PROSITE" id="PS52016">
    <property type="entry name" value="TONB_DEPENDENT_REC_3"/>
    <property type="match status" value="1"/>
</dbReference>
<evidence type="ECO:0000256" key="3">
    <source>
        <dbReference type="ARBA" id="ARBA00022452"/>
    </source>
</evidence>
<feature type="compositionally biased region" description="Pro residues" evidence="10">
    <location>
        <begin position="58"/>
        <end position="71"/>
    </location>
</feature>
<keyword evidence="7 8" id="KW-0998">Cell outer membrane</keyword>
<evidence type="ECO:0000256" key="2">
    <source>
        <dbReference type="ARBA" id="ARBA00022448"/>
    </source>
</evidence>
<keyword evidence="2 8" id="KW-0813">Transport</keyword>
<dbReference type="Pfam" id="PF00593">
    <property type="entry name" value="TonB_dep_Rec_b-barrel"/>
    <property type="match status" value="1"/>
</dbReference>
<feature type="domain" description="TonB-dependent receptor plug" evidence="12">
    <location>
        <begin position="99"/>
        <end position="215"/>
    </location>
</feature>
<dbReference type="InterPro" id="IPR012910">
    <property type="entry name" value="Plug_dom"/>
</dbReference>